<dbReference type="RefSeq" id="WP_023844535.1">
    <property type="nucleotide sequence ID" value="NZ_AZAJ01000001.1"/>
</dbReference>
<dbReference type="Proteomes" id="UP000019483">
    <property type="component" value="Unassembled WGS sequence"/>
</dbReference>
<reference evidence="1 2" key="1">
    <citation type="submission" date="2013-08" db="EMBL/GenBank/DDBJ databases">
        <authorList>
            <consortium name="DOE Joint Genome Institute"/>
            <person name="Eisen J."/>
            <person name="Huntemann M."/>
            <person name="Han J."/>
            <person name="Chen A."/>
            <person name="Kyrpides N."/>
            <person name="Mavromatis K."/>
            <person name="Markowitz V."/>
            <person name="Palaniappan K."/>
            <person name="Ivanova N."/>
            <person name="Schaumberg A."/>
            <person name="Pati A."/>
            <person name="Liolios K."/>
            <person name="Nordberg H.P."/>
            <person name="Cantor M.N."/>
            <person name="Hua S.X."/>
            <person name="Woyke T."/>
        </authorList>
    </citation>
    <scope>NUCLEOTIDE SEQUENCE [LARGE SCALE GENOMIC DNA]</scope>
    <source>
        <strain evidence="1 2">DSM 2278</strain>
    </source>
</reference>
<comment type="caution">
    <text evidence="1">The sequence shown here is derived from an EMBL/GenBank/DDBJ whole genome shotgun (WGS) entry which is preliminary data.</text>
</comment>
<dbReference type="AlphaFoldDB" id="W9DN50"/>
<accession>W9DN50</accession>
<dbReference type="STRING" id="1090322.MettiDRAFT_0823"/>
<proteinExistence type="predicted"/>
<organism evidence="1 2">
    <name type="scientific">Methanolobus tindarius DSM 2278</name>
    <dbReference type="NCBI Taxonomy" id="1090322"/>
    <lineage>
        <taxon>Archaea</taxon>
        <taxon>Methanobacteriati</taxon>
        <taxon>Methanobacteriota</taxon>
        <taxon>Stenosarchaea group</taxon>
        <taxon>Methanomicrobia</taxon>
        <taxon>Methanosarcinales</taxon>
        <taxon>Methanosarcinaceae</taxon>
        <taxon>Methanolobus</taxon>
    </lineage>
</organism>
<evidence type="ECO:0000313" key="2">
    <source>
        <dbReference type="Proteomes" id="UP000019483"/>
    </source>
</evidence>
<evidence type="ECO:0000313" key="1">
    <source>
        <dbReference type="EMBL" id="ETA67399.1"/>
    </source>
</evidence>
<keyword evidence="2" id="KW-1185">Reference proteome</keyword>
<name>W9DN50_METTI</name>
<protein>
    <submittedName>
        <fullName evidence="1">Uncharacterized protein</fullName>
    </submittedName>
</protein>
<dbReference type="EMBL" id="AZAJ01000001">
    <property type="protein sequence ID" value="ETA67399.1"/>
    <property type="molecule type" value="Genomic_DNA"/>
</dbReference>
<gene>
    <name evidence="1" type="ORF">MettiDRAFT_0823</name>
</gene>
<sequence>MKFTISSGPFNVPIVEHVIVAMGDTPAEAKWNWLVLRNVLFDRIPGLEKTRSYSMASEYDRESHKQLVNVLVYFRCDEKILKDICREWHGQYLTPEEVIA</sequence>